<proteinExistence type="predicted"/>
<dbReference type="EMBL" id="CP009552">
    <property type="protein sequence ID" value="AIY90476.1"/>
    <property type="molecule type" value="Genomic_DNA"/>
</dbReference>
<feature type="compositionally biased region" description="Basic and acidic residues" evidence="1">
    <location>
        <begin position="97"/>
        <end position="110"/>
    </location>
</feature>
<dbReference type="SUPFAM" id="SSF46785">
    <property type="entry name" value="Winged helix' DNA-binding domain"/>
    <property type="match status" value="1"/>
</dbReference>
<reference evidence="3 4" key="1">
    <citation type="journal article" date="2015" name="Appl. Environ. Microbiol.">
        <title>The Geoglobus acetivorans genome: Fe(III) reduction, acetate utilization, autotrophic growth, and degradation of aromatic compounds in a hyperthermophilic archaeon.</title>
        <authorList>
            <person name="Mardanov A.V."/>
            <person name="Slododkina G.B."/>
            <person name="Slobodkin A.I."/>
            <person name="Beletsky A.V."/>
            <person name="Gavrilov S.N."/>
            <person name="Kublanov I.V."/>
            <person name="Bonch-Osmolovskaya E.A."/>
            <person name="Skryabin K.G."/>
            <person name="Ravin N.V."/>
        </authorList>
    </citation>
    <scope>NUCLEOTIDE SEQUENCE [LARGE SCALE GENOMIC DNA]</scope>
    <source>
        <strain evidence="3 4">SBH6</strain>
    </source>
</reference>
<dbReference type="RefSeq" id="WP_048092300.1">
    <property type="nucleotide sequence ID" value="NZ_CP009552.1"/>
</dbReference>
<dbReference type="InterPro" id="IPR036390">
    <property type="entry name" value="WH_DNA-bd_sf"/>
</dbReference>
<dbReference type="KEGG" id="gac:GACE_1438"/>
<dbReference type="InterPro" id="IPR002577">
    <property type="entry name" value="HTH_HxlR"/>
</dbReference>
<dbReference type="PROSITE" id="PS51118">
    <property type="entry name" value="HTH_HXLR"/>
    <property type="match status" value="1"/>
</dbReference>
<dbReference type="AlphaFoldDB" id="A0A0A7GHR9"/>
<protein>
    <recommendedName>
        <fullName evidence="2">HTH hxlR-type domain-containing protein</fullName>
    </recommendedName>
</protein>
<organism evidence="3 4">
    <name type="scientific">Geoglobus acetivorans</name>
    <dbReference type="NCBI Taxonomy" id="565033"/>
    <lineage>
        <taxon>Archaea</taxon>
        <taxon>Methanobacteriati</taxon>
        <taxon>Methanobacteriota</taxon>
        <taxon>Archaeoglobi</taxon>
        <taxon>Archaeoglobales</taxon>
        <taxon>Archaeoglobaceae</taxon>
        <taxon>Geoglobus</taxon>
    </lineage>
</organism>
<dbReference type="STRING" id="565033.GACE_1438"/>
<evidence type="ECO:0000256" key="1">
    <source>
        <dbReference type="SAM" id="MobiDB-lite"/>
    </source>
</evidence>
<dbReference type="Pfam" id="PF01638">
    <property type="entry name" value="HxlR"/>
    <property type="match status" value="1"/>
</dbReference>
<feature type="region of interest" description="Disordered" evidence="1">
    <location>
        <begin position="97"/>
        <end position="117"/>
    </location>
</feature>
<dbReference type="Proteomes" id="UP000030624">
    <property type="component" value="Chromosome"/>
</dbReference>
<accession>A0A0A7GHR9</accession>
<gene>
    <name evidence="3" type="ORF">GACE_1438</name>
</gene>
<sequence length="117" mass="13431">MTGNTELHTILNTLGKAKALDILLTLKNGKKRWSKLLEILKDKKSLSYRIRELSDLGLIQVTVIHDTPTGTKFYELTPLGKKVVQLLEQIEKEFEEYHSKAPPKDPEKFINELLDDN</sequence>
<dbReference type="eggNOG" id="arCOG01057">
    <property type="taxonomic scope" value="Archaea"/>
</dbReference>
<evidence type="ECO:0000313" key="4">
    <source>
        <dbReference type="Proteomes" id="UP000030624"/>
    </source>
</evidence>
<evidence type="ECO:0000313" key="3">
    <source>
        <dbReference type="EMBL" id="AIY90476.1"/>
    </source>
</evidence>
<evidence type="ECO:0000259" key="2">
    <source>
        <dbReference type="PROSITE" id="PS51118"/>
    </source>
</evidence>
<dbReference type="Gene3D" id="1.10.10.10">
    <property type="entry name" value="Winged helix-like DNA-binding domain superfamily/Winged helix DNA-binding domain"/>
    <property type="match status" value="1"/>
</dbReference>
<name>A0A0A7GHR9_GEOAI</name>
<feature type="domain" description="HTH hxlR-type" evidence="2">
    <location>
        <begin position="5"/>
        <end position="102"/>
    </location>
</feature>
<dbReference type="GeneID" id="24798022"/>
<dbReference type="HOGENOM" id="CLU_168707_0_0_2"/>
<dbReference type="InterPro" id="IPR036388">
    <property type="entry name" value="WH-like_DNA-bd_sf"/>
</dbReference>